<dbReference type="InterPro" id="IPR036921">
    <property type="entry name" value="PurM-like_N_sf"/>
</dbReference>
<dbReference type="GO" id="GO:0051604">
    <property type="term" value="P:protein maturation"/>
    <property type="evidence" value="ECO:0007669"/>
    <property type="project" value="TreeGrafter"/>
</dbReference>
<dbReference type="Pfam" id="PF02769">
    <property type="entry name" value="AIRS_C"/>
    <property type="match status" value="1"/>
</dbReference>
<name>A0A1W1WD27_SULTA</name>
<gene>
    <name evidence="4" type="ORF">SAMN00768000_1508</name>
</gene>
<organism evidence="4 5">
    <name type="scientific">Sulfobacillus thermosulfidooxidans (strain DSM 9293 / VKM B-1269 / AT-1)</name>
    <dbReference type="NCBI Taxonomy" id="929705"/>
    <lineage>
        <taxon>Bacteria</taxon>
        <taxon>Bacillati</taxon>
        <taxon>Bacillota</taxon>
        <taxon>Clostridia</taxon>
        <taxon>Eubacteriales</taxon>
        <taxon>Clostridiales Family XVII. Incertae Sedis</taxon>
        <taxon>Sulfobacillus</taxon>
    </lineage>
</organism>
<evidence type="ECO:0000313" key="5">
    <source>
        <dbReference type="Proteomes" id="UP000192660"/>
    </source>
</evidence>
<proteinExistence type="inferred from homology"/>
<evidence type="ECO:0000256" key="1">
    <source>
        <dbReference type="ARBA" id="ARBA00006243"/>
    </source>
</evidence>
<dbReference type="InterPro" id="IPR011854">
    <property type="entry name" value="HypE"/>
</dbReference>
<dbReference type="InterPro" id="IPR016188">
    <property type="entry name" value="PurM-like_N"/>
</dbReference>
<feature type="domain" description="PurM-like N-terminal" evidence="2">
    <location>
        <begin position="37"/>
        <end position="125"/>
    </location>
</feature>
<dbReference type="Gene3D" id="3.30.1330.10">
    <property type="entry name" value="PurM-like, N-terminal domain"/>
    <property type="match status" value="1"/>
</dbReference>
<protein>
    <submittedName>
        <fullName evidence="4">Hydrogenase maturation factor</fullName>
    </submittedName>
</protein>
<dbReference type="InterPro" id="IPR036676">
    <property type="entry name" value="PurM-like_C_sf"/>
</dbReference>
<dbReference type="PANTHER" id="PTHR30303:SF4">
    <property type="entry name" value="HYDROGENASE EXPRESSION_FORMATION PROTEIN HYPE"/>
    <property type="match status" value="1"/>
</dbReference>
<comment type="similarity">
    <text evidence="1">Belongs to the HypE family.</text>
</comment>
<sequence length="368" mass="40484">MEDFPIGKISPSLFHDIIYPALGNPNPKILVGPNTGMDMAIVRVGQEDVLVTSTDPVVIRPELGWRDSSWFAVQVVASDVAVSGIMPQVMTFSLVLPASLAVADLKDLWQALSDACHKEHIQIANVRLMYSDYATFPVVGAATAIAQGHQSHYITPADASLGDEVLCTKGAAIQATAILARLFSTELRTFLSAEETFEAQSLFEQIGVLQDVRILLRHNLVKKGVSTMHDATEGGILGAVYEIAVASDLGVELDADNIFVYPVTKKIFDHYYIDPLSVISEGTLVMTARSTFVPIIQQVLEEEGILCQSIGRMTDKAHGRWITQNNMRKPLYHPGSDPYWRLMSTLRQKSLHVKSRGEIGHTDFHNET</sequence>
<dbReference type="Proteomes" id="UP000192660">
    <property type="component" value="Unassembled WGS sequence"/>
</dbReference>
<accession>A0A1W1WD27</accession>
<dbReference type="EMBL" id="FWWY01000001">
    <property type="protein sequence ID" value="SMC04187.1"/>
    <property type="molecule type" value="Genomic_DNA"/>
</dbReference>
<dbReference type="SUPFAM" id="SSF55326">
    <property type="entry name" value="PurM N-terminal domain-like"/>
    <property type="match status" value="1"/>
</dbReference>
<evidence type="ECO:0000259" key="2">
    <source>
        <dbReference type="Pfam" id="PF00586"/>
    </source>
</evidence>
<reference evidence="5" key="1">
    <citation type="submission" date="2017-04" db="EMBL/GenBank/DDBJ databases">
        <authorList>
            <person name="Varghese N."/>
            <person name="Submissions S."/>
        </authorList>
    </citation>
    <scope>NUCLEOTIDE SEQUENCE [LARGE SCALE GENOMIC DNA]</scope>
    <source>
        <strain evidence="5">DSM 9293</strain>
    </source>
</reference>
<dbReference type="SUPFAM" id="SSF56042">
    <property type="entry name" value="PurM C-terminal domain-like"/>
    <property type="match status" value="1"/>
</dbReference>
<dbReference type="Pfam" id="PF00586">
    <property type="entry name" value="AIRS"/>
    <property type="match status" value="1"/>
</dbReference>
<dbReference type="OrthoDB" id="153904at2"/>
<dbReference type="PANTHER" id="PTHR30303">
    <property type="entry name" value="HYDROGENASE ISOENZYMES FORMATION PROTEIN HYPE"/>
    <property type="match status" value="1"/>
</dbReference>
<dbReference type="RefSeq" id="WP_084661187.1">
    <property type="nucleotide sequence ID" value="NZ_FWWY01000001.1"/>
</dbReference>
<keyword evidence="5" id="KW-1185">Reference proteome</keyword>
<dbReference type="InterPro" id="IPR010918">
    <property type="entry name" value="PurM-like_C_dom"/>
</dbReference>
<evidence type="ECO:0000259" key="3">
    <source>
        <dbReference type="Pfam" id="PF02769"/>
    </source>
</evidence>
<evidence type="ECO:0000313" key="4">
    <source>
        <dbReference type="EMBL" id="SMC04187.1"/>
    </source>
</evidence>
<dbReference type="Gene3D" id="3.90.650.10">
    <property type="entry name" value="PurM-like C-terminal domain"/>
    <property type="match status" value="1"/>
</dbReference>
<dbReference type="AlphaFoldDB" id="A0A1W1WD27"/>
<dbReference type="STRING" id="28034.BFX07_13475"/>
<feature type="domain" description="PurM-like C-terminal" evidence="3">
    <location>
        <begin position="162"/>
        <end position="319"/>
    </location>
</feature>